<feature type="domain" description="Polysaccharide pyruvyl transferase" evidence="1">
    <location>
        <begin position="16"/>
        <end position="344"/>
    </location>
</feature>
<comment type="caution">
    <text evidence="2">The sequence shown here is derived from an EMBL/GenBank/DDBJ whole genome shotgun (WGS) entry which is preliminary data.</text>
</comment>
<dbReference type="GO" id="GO:0016740">
    <property type="term" value="F:transferase activity"/>
    <property type="evidence" value="ECO:0007669"/>
    <property type="project" value="UniProtKB-KW"/>
</dbReference>
<dbReference type="RefSeq" id="WP_229816988.1">
    <property type="nucleotide sequence ID" value="NZ_BNAH01000002.1"/>
</dbReference>
<organism evidence="2 3">
    <name type="scientific">Thalassotalea profundi</name>
    <dbReference type="NCBI Taxonomy" id="2036687"/>
    <lineage>
        <taxon>Bacteria</taxon>
        <taxon>Pseudomonadati</taxon>
        <taxon>Pseudomonadota</taxon>
        <taxon>Gammaproteobacteria</taxon>
        <taxon>Alteromonadales</taxon>
        <taxon>Colwelliaceae</taxon>
        <taxon>Thalassotalea</taxon>
    </lineage>
</organism>
<evidence type="ECO:0000313" key="3">
    <source>
        <dbReference type="Proteomes" id="UP000626370"/>
    </source>
</evidence>
<proteinExistence type="predicted"/>
<dbReference type="Proteomes" id="UP000626370">
    <property type="component" value="Unassembled WGS sequence"/>
</dbReference>
<keyword evidence="3" id="KW-1185">Reference proteome</keyword>
<reference evidence="3" key="1">
    <citation type="journal article" date="2019" name="Int. J. Syst. Evol. Microbiol.">
        <title>The Global Catalogue of Microorganisms (GCM) 10K type strain sequencing project: providing services to taxonomists for standard genome sequencing and annotation.</title>
        <authorList>
            <consortium name="The Broad Institute Genomics Platform"/>
            <consortium name="The Broad Institute Genome Sequencing Center for Infectious Disease"/>
            <person name="Wu L."/>
            <person name="Ma J."/>
        </authorList>
    </citation>
    <scope>NUCLEOTIDE SEQUENCE [LARGE SCALE GENOMIC DNA]</scope>
    <source>
        <strain evidence="3">CGMCC 1.15922</strain>
    </source>
</reference>
<protein>
    <submittedName>
        <fullName evidence="2">Colanic acid biosynthesis pyruvyl transferase WcaK</fullName>
    </submittedName>
</protein>
<evidence type="ECO:0000313" key="2">
    <source>
        <dbReference type="EMBL" id="GHE80590.1"/>
    </source>
</evidence>
<gene>
    <name evidence="2" type="ORF">GCM10011501_05660</name>
</gene>
<evidence type="ECO:0000259" key="1">
    <source>
        <dbReference type="Pfam" id="PF04230"/>
    </source>
</evidence>
<accession>A0ABQ3IGI4</accession>
<dbReference type="Pfam" id="PF04230">
    <property type="entry name" value="PS_pyruv_trans"/>
    <property type="match status" value="1"/>
</dbReference>
<dbReference type="PANTHER" id="PTHR36836:SF1">
    <property type="entry name" value="COLANIC ACID BIOSYNTHESIS PROTEIN WCAK"/>
    <property type="match status" value="1"/>
</dbReference>
<sequence>MNKMKVLLVGNHTCGNRGDAAILRGLVSELRAQDPSIDIDIISRFPVSSSYLLGEKVYSDTLDAFHRNHQGIKGRVFKIALPWLLRMTCAGLPLFILPNHFVKHIKNLQKYDAIIQVGGSFFVDLYGETQFEHALSALSAGKPIYLLGHSVGPFERKRFKSLAKMVFNNVSLLSLRERVSLAHLKGLSCENSVISQGADTAWLVPNLTIPLKNHWYKKLQEKKTIAITVRNLAPFDRRLGISQDSYEHAMSMMIEALIQKGYRVALFSTCTGIDSYNRDDRMVALNIAEKIDNSTECIVIMDELNDIELGQCLSECILTIGTRLHSAIISMNFNTPAIALNYEHKSKGIMAQLGVPDCSSDLTELVDGSLTSKAFDLLKKIEVCEFDISSPVENERQRAKTMISQFLQNFERS</sequence>
<name>A0ABQ3IGI4_9GAMM</name>
<dbReference type="NCBIfam" id="NF007452">
    <property type="entry name" value="PRK10017.1"/>
    <property type="match status" value="1"/>
</dbReference>
<dbReference type="InterPro" id="IPR007345">
    <property type="entry name" value="Polysacch_pyruvyl_Trfase"/>
</dbReference>
<keyword evidence="2" id="KW-0808">Transferase</keyword>
<dbReference type="EMBL" id="BNAH01000002">
    <property type="protein sequence ID" value="GHE80590.1"/>
    <property type="molecule type" value="Genomic_DNA"/>
</dbReference>
<dbReference type="PANTHER" id="PTHR36836">
    <property type="entry name" value="COLANIC ACID BIOSYNTHESIS PROTEIN WCAK"/>
    <property type="match status" value="1"/>
</dbReference>